<dbReference type="Proteomes" id="UP000232688">
    <property type="component" value="Unassembled WGS sequence"/>
</dbReference>
<feature type="region of interest" description="Disordered" evidence="1">
    <location>
        <begin position="163"/>
        <end position="195"/>
    </location>
</feature>
<dbReference type="AlphaFoldDB" id="A0A2N0QU79"/>
<protein>
    <recommendedName>
        <fullName evidence="4">BED-type domain-containing protein</fullName>
    </recommendedName>
</protein>
<accession>A0A2N0QU79</accession>
<evidence type="ECO:0008006" key="4">
    <source>
        <dbReference type="Google" id="ProtNLM"/>
    </source>
</evidence>
<dbReference type="VEuPathDB" id="FungiDB:RhiirA1_403535"/>
<reference evidence="2 3" key="1">
    <citation type="submission" date="2017-10" db="EMBL/GenBank/DDBJ databases">
        <title>Extensive intraspecific genome diversity in a model arbuscular mycorrhizal fungus.</title>
        <authorList>
            <person name="Chen E.C.H."/>
            <person name="Morin E."/>
            <person name="Baudet D."/>
            <person name="Noel J."/>
            <person name="Ndikumana S."/>
            <person name="Charron P."/>
            <person name="St-Onge C."/>
            <person name="Giorgi J."/>
            <person name="Grigoriev I.V."/>
            <person name="Roux C."/>
            <person name="Martin F.M."/>
            <person name="Corradi N."/>
        </authorList>
    </citation>
    <scope>NUCLEOTIDE SEQUENCE [LARGE SCALE GENOMIC DNA]</scope>
    <source>
        <strain evidence="2 3">A1</strain>
    </source>
</reference>
<feature type="compositionally biased region" description="Polar residues" evidence="1">
    <location>
        <begin position="173"/>
        <end position="184"/>
    </location>
</feature>
<organism evidence="2 3">
    <name type="scientific">Rhizophagus irregularis</name>
    <dbReference type="NCBI Taxonomy" id="588596"/>
    <lineage>
        <taxon>Eukaryota</taxon>
        <taxon>Fungi</taxon>
        <taxon>Fungi incertae sedis</taxon>
        <taxon>Mucoromycota</taxon>
        <taxon>Glomeromycotina</taxon>
        <taxon>Glomeromycetes</taxon>
        <taxon>Glomerales</taxon>
        <taxon>Glomeraceae</taxon>
        <taxon>Rhizophagus</taxon>
    </lineage>
</organism>
<evidence type="ECO:0000313" key="2">
    <source>
        <dbReference type="EMBL" id="PKC54575.1"/>
    </source>
</evidence>
<comment type="caution">
    <text evidence="2">The sequence shown here is derived from an EMBL/GenBank/DDBJ whole genome shotgun (WGS) entry which is preliminary data.</text>
</comment>
<evidence type="ECO:0000256" key="1">
    <source>
        <dbReference type="SAM" id="MobiDB-lite"/>
    </source>
</evidence>
<gene>
    <name evidence="2" type="ORF">RhiirA1_403535</name>
</gene>
<reference evidence="2 3" key="2">
    <citation type="submission" date="2017-10" db="EMBL/GenBank/DDBJ databases">
        <title>Genome analyses suggest a sexual origin of heterokaryosis in a supposedly ancient asexual fungus.</title>
        <authorList>
            <person name="Corradi N."/>
            <person name="Sedzielewska K."/>
            <person name="Noel J."/>
            <person name="Charron P."/>
            <person name="Farinelli L."/>
            <person name="Marton T."/>
            <person name="Kruger M."/>
            <person name="Pelin A."/>
            <person name="Brachmann A."/>
            <person name="Corradi N."/>
        </authorList>
    </citation>
    <scope>NUCLEOTIDE SEQUENCE [LARGE SCALE GENOMIC DNA]</scope>
    <source>
        <strain evidence="2 3">A1</strain>
    </source>
</reference>
<dbReference type="VEuPathDB" id="FungiDB:RhiirFUN_005488"/>
<evidence type="ECO:0000313" key="3">
    <source>
        <dbReference type="Proteomes" id="UP000232688"/>
    </source>
</evidence>
<sequence>MELKTATPKKKNKLIRDKRKENKSKKKTYLLQYLILKLKFLNQYNQYYDLIIWVKQLRVSYFRKIVLMVDSSNETEFNNNYDQNDAEVEVNEKTATKWKKRKNPSFTNEYFEKIIDPKTGDELRICKILDDDGNQCKKTYRNTGSSTGNLIQHLDLVHKIVSQENEKKKPRTTKITDYVKSTQPHLPHIQRQQKE</sequence>
<feature type="non-terminal residue" evidence="2">
    <location>
        <position position="195"/>
    </location>
</feature>
<dbReference type="EMBL" id="LLXH01003158">
    <property type="protein sequence ID" value="PKC54575.1"/>
    <property type="molecule type" value="Genomic_DNA"/>
</dbReference>
<name>A0A2N0QU79_9GLOM</name>
<proteinExistence type="predicted"/>